<name>A0ABW7ZCZ0_9ACTN</name>
<comment type="caution">
    <text evidence="1">The sequence shown here is derived from an EMBL/GenBank/DDBJ whole genome shotgun (WGS) entry which is preliminary data.</text>
</comment>
<evidence type="ECO:0000313" key="2">
    <source>
        <dbReference type="Proteomes" id="UP001612741"/>
    </source>
</evidence>
<gene>
    <name evidence="1" type="ORF">ACIBG2_45650</name>
</gene>
<dbReference type="Proteomes" id="UP001612741">
    <property type="component" value="Unassembled WGS sequence"/>
</dbReference>
<dbReference type="InterPro" id="IPR046074">
    <property type="entry name" value="DUF6092"/>
</dbReference>
<dbReference type="Pfam" id="PF19585">
    <property type="entry name" value="DUF6092"/>
    <property type="match status" value="1"/>
</dbReference>
<reference evidence="1 2" key="1">
    <citation type="submission" date="2024-10" db="EMBL/GenBank/DDBJ databases">
        <title>The Natural Products Discovery Center: Release of the First 8490 Sequenced Strains for Exploring Actinobacteria Biosynthetic Diversity.</title>
        <authorList>
            <person name="Kalkreuter E."/>
            <person name="Kautsar S.A."/>
            <person name="Yang D."/>
            <person name="Bader C.D."/>
            <person name="Teijaro C.N."/>
            <person name="Fluegel L."/>
            <person name="Davis C.M."/>
            <person name="Simpson J.R."/>
            <person name="Lauterbach L."/>
            <person name="Steele A.D."/>
            <person name="Gui C."/>
            <person name="Meng S."/>
            <person name="Li G."/>
            <person name="Viehrig K."/>
            <person name="Ye F."/>
            <person name="Su P."/>
            <person name="Kiefer A.F."/>
            <person name="Nichols A."/>
            <person name="Cepeda A.J."/>
            <person name="Yan W."/>
            <person name="Fan B."/>
            <person name="Jiang Y."/>
            <person name="Adhikari A."/>
            <person name="Zheng C.-J."/>
            <person name="Schuster L."/>
            <person name="Cowan T.M."/>
            <person name="Smanski M.J."/>
            <person name="Chevrette M.G."/>
            <person name="De Carvalho L.P.S."/>
            <person name="Shen B."/>
        </authorList>
    </citation>
    <scope>NUCLEOTIDE SEQUENCE [LARGE SCALE GENOMIC DNA]</scope>
    <source>
        <strain evidence="1 2">NPDC050545</strain>
    </source>
</reference>
<dbReference type="RefSeq" id="WP_397090614.1">
    <property type="nucleotide sequence ID" value="NZ_JBITGY010000016.1"/>
</dbReference>
<accession>A0ABW7ZCZ0</accession>
<organism evidence="1 2">
    <name type="scientific">Nonomuraea typhae</name>
    <dbReference type="NCBI Taxonomy" id="2603600"/>
    <lineage>
        <taxon>Bacteria</taxon>
        <taxon>Bacillati</taxon>
        <taxon>Actinomycetota</taxon>
        <taxon>Actinomycetes</taxon>
        <taxon>Streptosporangiales</taxon>
        <taxon>Streptosporangiaceae</taxon>
        <taxon>Nonomuraea</taxon>
    </lineage>
</organism>
<dbReference type="EMBL" id="JBITGY010000016">
    <property type="protein sequence ID" value="MFI6504739.1"/>
    <property type="molecule type" value="Genomic_DNA"/>
</dbReference>
<protein>
    <submittedName>
        <fullName evidence="1">DUF6092 family protein</fullName>
    </submittedName>
</protein>
<sequence length="102" mass="11435">MNADGERPDHALYETVTVLVCSAPLAFDETRLLSAFRMLDAADRLMRIMPDDDFLRWARADFAAHRTLAMTDQTAFTTWLSGYVSAFATQALRRTDSQEAGS</sequence>
<evidence type="ECO:0000313" key="1">
    <source>
        <dbReference type="EMBL" id="MFI6504739.1"/>
    </source>
</evidence>
<keyword evidence="2" id="KW-1185">Reference proteome</keyword>
<proteinExistence type="predicted"/>